<reference evidence="2 3" key="1">
    <citation type="submission" date="2019-06" db="EMBL/GenBank/DDBJ databases">
        <title>Persicimonas caeni gen. nov., sp. nov., a predatory bacterium isolated from solar saltern.</title>
        <authorList>
            <person name="Wang S."/>
        </authorList>
    </citation>
    <scope>NUCLEOTIDE SEQUENCE [LARGE SCALE GENOMIC DNA]</scope>
    <source>
        <strain evidence="2 3">YN101</strain>
    </source>
</reference>
<name>A0A4Y6PPY4_PERCE</name>
<dbReference type="Proteomes" id="UP000315995">
    <property type="component" value="Chromosome"/>
</dbReference>
<dbReference type="PANTHER" id="PTHR41339:SF1">
    <property type="entry name" value="SECRETED PROTEIN"/>
    <property type="match status" value="1"/>
</dbReference>
<dbReference type="EMBL" id="CP041186">
    <property type="protein sequence ID" value="QDG50340.1"/>
    <property type="molecule type" value="Genomic_DNA"/>
</dbReference>
<evidence type="ECO:0000256" key="1">
    <source>
        <dbReference type="SAM" id="SignalP"/>
    </source>
</evidence>
<evidence type="ECO:0000313" key="2">
    <source>
        <dbReference type="EMBL" id="QDG50340.1"/>
    </source>
</evidence>
<accession>A0A5B8Y1Q7</accession>
<dbReference type="OrthoDB" id="5401272at2"/>
<dbReference type="AlphaFoldDB" id="A0A4Y6PPY4"/>
<keyword evidence="3" id="KW-1185">Reference proteome</keyword>
<organism evidence="2 3">
    <name type="scientific">Persicimonas caeni</name>
    <dbReference type="NCBI Taxonomy" id="2292766"/>
    <lineage>
        <taxon>Bacteria</taxon>
        <taxon>Deltaproteobacteria</taxon>
        <taxon>Bradymonadales</taxon>
        <taxon>Bradymonadaceae</taxon>
        <taxon>Persicimonas</taxon>
    </lineage>
</organism>
<dbReference type="PANTHER" id="PTHR41339">
    <property type="entry name" value="LIPL48"/>
    <property type="match status" value="1"/>
</dbReference>
<accession>A0A4Y6PPY4</accession>
<dbReference type="Gene3D" id="2.160.20.10">
    <property type="entry name" value="Single-stranded right-handed beta-helix, Pectin lyase-like"/>
    <property type="match status" value="1"/>
</dbReference>
<dbReference type="RefSeq" id="WP_141196836.1">
    <property type="nucleotide sequence ID" value="NZ_CP041186.1"/>
</dbReference>
<gene>
    <name evidence="2" type="ORF">FIV42_06215</name>
</gene>
<feature type="signal peptide" evidence="1">
    <location>
        <begin position="1"/>
        <end position="18"/>
    </location>
</feature>
<dbReference type="InterPro" id="IPR011050">
    <property type="entry name" value="Pectin_lyase_fold/virulence"/>
</dbReference>
<evidence type="ECO:0008006" key="4">
    <source>
        <dbReference type="Google" id="ProtNLM"/>
    </source>
</evidence>
<sequence>MSYRAKLIAIALATGLLAACWGDDGDEGEQPATVEECRSTTTLTNRMLHKSQRLESGPGVCYMVPEQITVGTDVRLEIEPGVKVVFADDAGLTVHEGRLIARGTKDQPIIFTANRKEPGAWSGIRFMNSPHAENVVEHAVIEYGGATPGFKGVKPANLMLDDYYGKVNVVLRDVTMRHSGGYGLYAEEEIHSKFANNTLTKNKKGAAHLHPVFVDQIDTGSDFTGNGRDVVELAGATFDQQTLRWPGLKVPYEVTGSISLTGNSFVDIGPGAVFKFHENTGVSVFRSRFSARGKKDAPVVFTGIKEVPGYWRGIRYIDSNSVDNVLEHVAVRYGGASPTYKGVEPANLMLDDYYGKVRLKMNNVELSRSGAYGFYAEEKMDVDFGNNKLVDNERAAALLHPVVVGYLDDQTTYGITSGEQAGPGRVEILGAKLDGVESTWPAIDARYVVRGDVVLRDDSHVTISPGATVAFAEGAGLSVYRSRLTARGTEEAPITFTGASKKPGFWKGIHLVDTSSVENVFEHVVIEYGGSPRTFKGAEPANLMFDDYFGLVSATMNDVTSRHSGAAGLHIEWGAKIRSNSCGSIKVEDETPVTKAGKSLGRACRG</sequence>
<protein>
    <recommendedName>
        <fullName evidence="4">Right-handed parallel beta-helix repeat-containing protein</fullName>
    </recommendedName>
</protein>
<dbReference type="PROSITE" id="PS51257">
    <property type="entry name" value="PROKAR_LIPOPROTEIN"/>
    <property type="match status" value="1"/>
</dbReference>
<feature type="chain" id="PRO_5030106214" description="Right-handed parallel beta-helix repeat-containing protein" evidence="1">
    <location>
        <begin position="19"/>
        <end position="606"/>
    </location>
</feature>
<dbReference type="SUPFAM" id="SSF51126">
    <property type="entry name" value="Pectin lyase-like"/>
    <property type="match status" value="1"/>
</dbReference>
<dbReference type="InterPro" id="IPR012334">
    <property type="entry name" value="Pectin_lyas_fold"/>
</dbReference>
<evidence type="ECO:0000313" key="3">
    <source>
        <dbReference type="Proteomes" id="UP000315995"/>
    </source>
</evidence>
<keyword evidence="1" id="KW-0732">Signal</keyword>
<proteinExistence type="predicted"/>